<proteinExistence type="predicted"/>
<dbReference type="EMBL" id="CP069114">
    <property type="protein sequence ID" value="QSS63449.1"/>
    <property type="molecule type" value="Genomic_DNA"/>
</dbReference>
<sequence length="150" mass="16597">MALCASHPLLSAILPGHWFWFCVLPSEASEGFKGRDSRIPNVGNIVHSLIFCLSITQTTYSRRIKKAEARSFNRFSTTRILGQPVEDLANPSLTRATMAKFPTSVMAAQHEELSRTPLTAANVWTMLKELRPMFVSAFGPPVLVTHGSIL</sequence>
<evidence type="ECO:0000313" key="2">
    <source>
        <dbReference type="Proteomes" id="UP000663671"/>
    </source>
</evidence>
<accession>A0A8A1MBY2</accession>
<gene>
    <name evidence="1" type="ORF">I7I51_00507</name>
</gene>
<dbReference type="AlphaFoldDB" id="A0A8A1MBY2"/>
<evidence type="ECO:0000313" key="1">
    <source>
        <dbReference type="EMBL" id="QSS63449.1"/>
    </source>
</evidence>
<reference evidence="1" key="1">
    <citation type="submission" date="2021-01" db="EMBL/GenBank/DDBJ databases">
        <title>Chromosome-level genome assembly of a human fungal pathogen reveals clustering of transcriptionally co-regulated genes.</title>
        <authorList>
            <person name="Voorhies M."/>
            <person name="Cohen S."/>
            <person name="Shea T.P."/>
            <person name="Petrus S."/>
            <person name="Munoz J.F."/>
            <person name="Poplawski S."/>
            <person name="Goldman W.E."/>
            <person name="Michael T."/>
            <person name="Cuomo C.A."/>
            <person name="Sil A."/>
            <person name="Beyhan S."/>
        </authorList>
    </citation>
    <scope>NUCLEOTIDE SEQUENCE</scope>
    <source>
        <strain evidence="1">WU24</strain>
    </source>
</reference>
<dbReference type="VEuPathDB" id="FungiDB:I7I51_00507"/>
<organism evidence="1 2">
    <name type="scientific">Ajellomyces capsulatus</name>
    <name type="common">Darling's disease fungus</name>
    <name type="synonym">Histoplasma capsulatum</name>
    <dbReference type="NCBI Taxonomy" id="5037"/>
    <lineage>
        <taxon>Eukaryota</taxon>
        <taxon>Fungi</taxon>
        <taxon>Dikarya</taxon>
        <taxon>Ascomycota</taxon>
        <taxon>Pezizomycotina</taxon>
        <taxon>Eurotiomycetes</taxon>
        <taxon>Eurotiomycetidae</taxon>
        <taxon>Onygenales</taxon>
        <taxon>Ajellomycetaceae</taxon>
        <taxon>Histoplasma</taxon>
    </lineage>
</organism>
<protein>
    <submittedName>
        <fullName evidence="1">Uncharacterized protein</fullName>
    </submittedName>
</protein>
<dbReference type="Proteomes" id="UP000663671">
    <property type="component" value="Chromosome 1"/>
</dbReference>
<name>A0A8A1MBY2_AJECA</name>